<keyword evidence="2" id="KW-1185">Reference proteome</keyword>
<dbReference type="Proteomes" id="UP000186922">
    <property type="component" value="Unassembled WGS sequence"/>
</dbReference>
<name>A0A1D1VF00_RAMVA</name>
<comment type="caution">
    <text evidence="1">The sequence shown here is derived from an EMBL/GenBank/DDBJ whole genome shotgun (WGS) entry which is preliminary data.</text>
</comment>
<accession>A0A1D1VF00</accession>
<reference evidence="1 2" key="1">
    <citation type="journal article" date="2016" name="Nat. Commun.">
        <title>Extremotolerant tardigrade genome and improved radiotolerance of human cultured cells by tardigrade-unique protein.</title>
        <authorList>
            <person name="Hashimoto T."/>
            <person name="Horikawa D.D."/>
            <person name="Saito Y."/>
            <person name="Kuwahara H."/>
            <person name="Kozuka-Hata H."/>
            <person name="Shin-I T."/>
            <person name="Minakuchi Y."/>
            <person name="Ohishi K."/>
            <person name="Motoyama A."/>
            <person name="Aizu T."/>
            <person name="Enomoto A."/>
            <person name="Kondo K."/>
            <person name="Tanaka S."/>
            <person name="Hara Y."/>
            <person name="Koshikawa S."/>
            <person name="Sagara H."/>
            <person name="Miura T."/>
            <person name="Yokobori S."/>
            <person name="Miyagawa K."/>
            <person name="Suzuki Y."/>
            <person name="Kubo T."/>
            <person name="Oyama M."/>
            <person name="Kohara Y."/>
            <person name="Fujiyama A."/>
            <person name="Arakawa K."/>
            <person name="Katayama T."/>
            <person name="Toyoda A."/>
            <person name="Kunieda T."/>
        </authorList>
    </citation>
    <scope>NUCLEOTIDE SEQUENCE [LARGE SCALE GENOMIC DNA]</scope>
    <source>
        <strain evidence="1 2">YOKOZUNA-1</strain>
    </source>
</reference>
<proteinExistence type="predicted"/>
<sequence length="93" mass="10666">MIDRSRRNLKSVGTRLASNWPEISEKLLVHKLSNRRFFPRDLHPAQLSHLPLSSLNIVFVSLALIIRPTGALLFRPESLKHPAKFQRTKNCIA</sequence>
<protein>
    <submittedName>
        <fullName evidence="1">Uncharacterized protein</fullName>
    </submittedName>
</protein>
<evidence type="ECO:0000313" key="1">
    <source>
        <dbReference type="EMBL" id="GAU98672.1"/>
    </source>
</evidence>
<gene>
    <name evidence="1" type="primary">RvY_09788-1</name>
    <name evidence="1" type="synonym">RvY_09788.1</name>
    <name evidence="1" type="ORF">RvY_09788</name>
</gene>
<dbReference type="AlphaFoldDB" id="A0A1D1VF00"/>
<dbReference type="EMBL" id="BDGG01000004">
    <property type="protein sequence ID" value="GAU98672.1"/>
    <property type="molecule type" value="Genomic_DNA"/>
</dbReference>
<organism evidence="1 2">
    <name type="scientific">Ramazzottius varieornatus</name>
    <name type="common">Water bear</name>
    <name type="synonym">Tardigrade</name>
    <dbReference type="NCBI Taxonomy" id="947166"/>
    <lineage>
        <taxon>Eukaryota</taxon>
        <taxon>Metazoa</taxon>
        <taxon>Ecdysozoa</taxon>
        <taxon>Tardigrada</taxon>
        <taxon>Eutardigrada</taxon>
        <taxon>Parachela</taxon>
        <taxon>Hypsibioidea</taxon>
        <taxon>Ramazzottiidae</taxon>
        <taxon>Ramazzottius</taxon>
    </lineage>
</organism>
<evidence type="ECO:0000313" key="2">
    <source>
        <dbReference type="Proteomes" id="UP000186922"/>
    </source>
</evidence>